<sequence length="169" mass="19457">MNFKEKYAHKRLKKKAQRVGRKVELFDFTEAKKIGILWHIDDKQGFSYITQYLKSRGLDFTSLCYTGETKENGLSQFDNKGLNWLGFPKSGIAKTFINTEFGLLMNISAVNSFPLQVVTALSRAKFKCGWTNSPDNYFDLLIDVGKNTDSVYLIKQQLFYIKQLTINSK</sequence>
<reference evidence="1" key="1">
    <citation type="submission" date="2018-06" db="EMBL/GenBank/DDBJ databases">
        <authorList>
            <person name="Zhirakovskaya E."/>
        </authorList>
    </citation>
    <scope>NUCLEOTIDE SEQUENCE</scope>
</reference>
<accession>A0A3B0TZZ4</accession>
<dbReference type="EMBL" id="UOEP01000211">
    <property type="protein sequence ID" value="VAW24351.1"/>
    <property type="molecule type" value="Genomic_DNA"/>
</dbReference>
<dbReference type="Pfam" id="PF21857">
    <property type="entry name" value="DUF6913"/>
    <property type="match status" value="1"/>
</dbReference>
<gene>
    <name evidence="1" type="ORF">MNBD_BACTEROID01-177</name>
</gene>
<dbReference type="AlphaFoldDB" id="A0A3B0TZZ4"/>
<name>A0A3B0TZZ4_9ZZZZ</name>
<proteinExistence type="predicted"/>
<protein>
    <submittedName>
        <fullName evidence="1">Uncharacterized protein</fullName>
    </submittedName>
</protein>
<organism evidence="1">
    <name type="scientific">hydrothermal vent metagenome</name>
    <dbReference type="NCBI Taxonomy" id="652676"/>
    <lineage>
        <taxon>unclassified sequences</taxon>
        <taxon>metagenomes</taxon>
        <taxon>ecological metagenomes</taxon>
    </lineage>
</organism>
<evidence type="ECO:0000313" key="1">
    <source>
        <dbReference type="EMBL" id="VAW24351.1"/>
    </source>
</evidence>
<dbReference type="InterPro" id="IPR054207">
    <property type="entry name" value="DUF6913"/>
</dbReference>